<dbReference type="NCBIfam" id="NF040511">
    <property type="entry name" value="membrane_GPGG"/>
    <property type="match status" value="1"/>
</dbReference>
<keyword evidence="1" id="KW-0812">Transmembrane</keyword>
<dbReference type="Proteomes" id="UP001165092">
    <property type="component" value="Unassembled WGS sequence"/>
</dbReference>
<dbReference type="EMBL" id="BSQG01000001">
    <property type="protein sequence ID" value="GLU45806.1"/>
    <property type="molecule type" value="Genomic_DNA"/>
</dbReference>
<comment type="caution">
    <text evidence="2">The sequence shown here is derived from an EMBL/GenBank/DDBJ whole genome shotgun (WGS) entry which is preliminary data.</text>
</comment>
<keyword evidence="3" id="KW-1185">Reference proteome</keyword>
<gene>
    <name evidence="2" type="ORF">Nans01_01570</name>
</gene>
<evidence type="ECO:0000313" key="2">
    <source>
        <dbReference type="EMBL" id="GLU45806.1"/>
    </source>
</evidence>
<dbReference type="AlphaFoldDB" id="A0A9W6P289"/>
<keyword evidence="1" id="KW-0472">Membrane</keyword>
<evidence type="ECO:0000256" key="1">
    <source>
        <dbReference type="SAM" id="Phobius"/>
    </source>
</evidence>
<dbReference type="RefSeq" id="WP_285756691.1">
    <property type="nucleotide sequence ID" value="NZ_BSQG01000001.1"/>
</dbReference>
<organism evidence="2 3">
    <name type="scientific">Nocardiopsis ansamitocini</name>
    <dbReference type="NCBI Taxonomy" id="1670832"/>
    <lineage>
        <taxon>Bacteria</taxon>
        <taxon>Bacillati</taxon>
        <taxon>Actinomycetota</taxon>
        <taxon>Actinomycetes</taxon>
        <taxon>Streptosporangiales</taxon>
        <taxon>Nocardiopsidaceae</taxon>
        <taxon>Nocardiopsis</taxon>
    </lineage>
</organism>
<dbReference type="InterPro" id="IPR047891">
    <property type="entry name" value="GPGG_membr"/>
</dbReference>
<reference evidence="2" key="1">
    <citation type="submission" date="2023-02" db="EMBL/GenBank/DDBJ databases">
        <title>Nocardiopsis ansamitocini NBRC 112285.</title>
        <authorList>
            <person name="Ichikawa N."/>
            <person name="Sato H."/>
            <person name="Tonouchi N."/>
        </authorList>
    </citation>
    <scope>NUCLEOTIDE SEQUENCE</scope>
    <source>
        <strain evidence="2">NBRC 112285</strain>
    </source>
</reference>
<keyword evidence="1" id="KW-1133">Transmembrane helix</keyword>
<proteinExistence type="predicted"/>
<evidence type="ECO:0000313" key="3">
    <source>
        <dbReference type="Proteomes" id="UP001165092"/>
    </source>
</evidence>
<name>A0A9W6P289_9ACTN</name>
<protein>
    <submittedName>
        <fullName evidence="2">Uncharacterized protein</fullName>
    </submittedName>
</protein>
<accession>A0A9W6P289</accession>
<feature type="transmembrane region" description="Helical" evidence="1">
    <location>
        <begin position="29"/>
        <end position="46"/>
    </location>
</feature>
<sequence>MSIVLLILGIVLIVSGVAALLRRQLLWGVVLLVVGVLLTPSGYIAGL</sequence>